<dbReference type="GO" id="GO:0016829">
    <property type="term" value="F:lyase activity"/>
    <property type="evidence" value="ECO:0007669"/>
    <property type="project" value="UniProtKB-KW"/>
</dbReference>
<name>A0ABR9ANW0_9BACT</name>
<reference evidence="1 2" key="1">
    <citation type="submission" date="2020-09" db="EMBL/GenBank/DDBJ databases">
        <title>Echinicola sp. CAU 1574 isolated from sand of Sido Beach.</title>
        <authorList>
            <person name="Kim W."/>
        </authorList>
    </citation>
    <scope>NUCLEOTIDE SEQUENCE [LARGE SCALE GENOMIC DNA]</scope>
    <source>
        <strain evidence="1 2">CAU 1574</strain>
    </source>
</reference>
<evidence type="ECO:0000313" key="1">
    <source>
        <dbReference type="EMBL" id="MBD8490470.1"/>
    </source>
</evidence>
<dbReference type="EMBL" id="JACYTQ010000007">
    <property type="protein sequence ID" value="MBD8490470.1"/>
    <property type="molecule type" value="Genomic_DNA"/>
</dbReference>
<dbReference type="Pfam" id="PF14099">
    <property type="entry name" value="Polysacc_lyase"/>
    <property type="match status" value="1"/>
</dbReference>
<dbReference type="Proteomes" id="UP000647133">
    <property type="component" value="Unassembled WGS sequence"/>
</dbReference>
<proteinExistence type="predicted"/>
<dbReference type="PROSITE" id="PS51257">
    <property type="entry name" value="PROKAR_LIPOPROTEIN"/>
    <property type="match status" value="1"/>
</dbReference>
<comment type="caution">
    <text evidence="1">The sequence shown here is derived from an EMBL/GenBank/DDBJ whole genome shotgun (WGS) entry which is preliminary data.</text>
</comment>
<keyword evidence="1" id="KW-0456">Lyase</keyword>
<evidence type="ECO:0000313" key="2">
    <source>
        <dbReference type="Proteomes" id="UP000647133"/>
    </source>
</evidence>
<protein>
    <submittedName>
        <fullName evidence="1">Heparin lyase I family protein</fullName>
    </submittedName>
</protein>
<dbReference type="Gene3D" id="2.60.120.200">
    <property type="match status" value="1"/>
</dbReference>
<sequence>MKSTIKNCFKSTLLALTTVSLISSCQLDESQNMEIQEEDNAIHATTLLSNLLFSEDFEGSNPLRTVKVQTSTGYGYKVVSSNPFLGNKAARFELRSDDELASNGTRAEMLFARVPEGREKWYSFAAYFPSEDFKYDAGNECISQWHQGMGSPALSLRIAKDKFYIRTLPTEKGDNWKNLYFGSVIKDTWNEFVIHVVHAESSKGLIEIWRNGEKVLTYNGPNNYDEGKLPTWKLGIYKSKWNSGTTDTRKRVVYYDNIKISGKEGSLSQMISDFSFAQLPSLTGDFNDISLSVVNAEEETIFGKLDKGGIIRFHDLGTTKLNIKANVDSKIESVRFNLYQEKKNGSYEKIYSHVDINAPFALFDDDGKGNYYYGSRQLDYGKYKIIVTTYMDTRETIPVGDVYTSTFKIYK</sequence>
<organism evidence="1 2">
    <name type="scientific">Echinicola arenosa</name>
    <dbReference type="NCBI Taxonomy" id="2774144"/>
    <lineage>
        <taxon>Bacteria</taxon>
        <taxon>Pseudomonadati</taxon>
        <taxon>Bacteroidota</taxon>
        <taxon>Cytophagia</taxon>
        <taxon>Cytophagales</taxon>
        <taxon>Cyclobacteriaceae</taxon>
        <taxon>Echinicola</taxon>
    </lineage>
</organism>
<accession>A0ABR9ANW0</accession>
<keyword evidence="2" id="KW-1185">Reference proteome</keyword>
<dbReference type="InterPro" id="IPR025975">
    <property type="entry name" value="Polysacc_lyase"/>
</dbReference>
<gene>
    <name evidence="1" type="ORF">IFO69_17090</name>
</gene>